<keyword evidence="5 6" id="KW-0472">Membrane</keyword>
<accession>A0A859FAU2</accession>
<evidence type="ECO:0000256" key="2">
    <source>
        <dbReference type="ARBA" id="ARBA00022448"/>
    </source>
</evidence>
<feature type="transmembrane region" description="Helical" evidence="6">
    <location>
        <begin position="176"/>
        <end position="198"/>
    </location>
</feature>
<dbReference type="KEGG" id="psua:FLK61_23435"/>
<dbReference type="EMBL" id="CP041372">
    <property type="protein sequence ID" value="QKS69751.1"/>
    <property type="molecule type" value="Genomic_DNA"/>
</dbReference>
<evidence type="ECO:0000313" key="8">
    <source>
        <dbReference type="EMBL" id="QKS69751.1"/>
    </source>
</evidence>
<feature type="transmembrane region" description="Helical" evidence="6">
    <location>
        <begin position="284"/>
        <end position="304"/>
    </location>
</feature>
<feature type="transmembrane region" description="Helical" evidence="6">
    <location>
        <begin position="25"/>
        <end position="43"/>
    </location>
</feature>
<reference evidence="9" key="1">
    <citation type="submission" date="2019-07" db="EMBL/GenBank/DDBJ databases">
        <title>Bacillus alkalisoli sp. nov. isolated from saline soil.</title>
        <authorList>
            <person name="Sun J.-Q."/>
            <person name="Xu L."/>
        </authorList>
    </citation>
    <scope>NUCLEOTIDE SEQUENCE [LARGE SCALE GENOMIC DNA]</scope>
    <source>
        <strain evidence="9">M4U3P1</strain>
    </source>
</reference>
<dbReference type="PANTHER" id="PTHR43496">
    <property type="entry name" value="PROTEIN LPLB"/>
    <property type="match status" value="1"/>
</dbReference>
<dbReference type="Proteomes" id="UP000318138">
    <property type="component" value="Chromosome"/>
</dbReference>
<dbReference type="PANTHER" id="PTHR43496:SF1">
    <property type="entry name" value="POLYGALACTURONAN_RHAMNOGALACTURONAN TRANSPORT SYSTEM PERMEASE PROTEIN YTEP"/>
    <property type="match status" value="1"/>
</dbReference>
<dbReference type="CDD" id="cd06261">
    <property type="entry name" value="TM_PBP2"/>
    <property type="match status" value="1"/>
</dbReference>
<evidence type="ECO:0000256" key="6">
    <source>
        <dbReference type="RuleBase" id="RU363032"/>
    </source>
</evidence>
<evidence type="ECO:0000256" key="5">
    <source>
        <dbReference type="ARBA" id="ARBA00023136"/>
    </source>
</evidence>
<dbReference type="InterPro" id="IPR035906">
    <property type="entry name" value="MetI-like_sf"/>
</dbReference>
<organism evidence="8 9">
    <name type="scientific">Paenalkalicoccus suaedae</name>
    <dbReference type="NCBI Taxonomy" id="2592382"/>
    <lineage>
        <taxon>Bacteria</taxon>
        <taxon>Bacillati</taxon>
        <taxon>Bacillota</taxon>
        <taxon>Bacilli</taxon>
        <taxon>Bacillales</taxon>
        <taxon>Bacillaceae</taxon>
        <taxon>Paenalkalicoccus</taxon>
    </lineage>
</organism>
<evidence type="ECO:0000259" key="7">
    <source>
        <dbReference type="PROSITE" id="PS50928"/>
    </source>
</evidence>
<feature type="domain" description="ABC transmembrane type-1" evidence="7">
    <location>
        <begin position="85"/>
        <end position="300"/>
    </location>
</feature>
<feature type="transmembrane region" description="Helical" evidence="6">
    <location>
        <begin position="131"/>
        <end position="156"/>
    </location>
</feature>
<evidence type="ECO:0000313" key="9">
    <source>
        <dbReference type="Proteomes" id="UP000318138"/>
    </source>
</evidence>
<dbReference type="GO" id="GO:0055085">
    <property type="term" value="P:transmembrane transport"/>
    <property type="evidence" value="ECO:0007669"/>
    <property type="project" value="InterPro"/>
</dbReference>
<comment type="similarity">
    <text evidence="6">Belongs to the binding-protein-dependent transport system permease family.</text>
</comment>
<evidence type="ECO:0000256" key="1">
    <source>
        <dbReference type="ARBA" id="ARBA00004141"/>
    </source>
</evidence>
<evidence type="ECO:0000256" key="4">
    <source>
        <dbReference type="ARBA" id="ARBA00022989"/>
    </source>
</evidence>
<sequence>MAKNTTQALETNKISFWDKMKRDRWLYFLVLPGLIWFIVFKYVPMWGTLIAFQNYSPFLGFWGSEWVGFDHFERLFQNPDFFRVLRNTLILAFYETIFVFPAPIILALMLNEIRMTGYKRTIQTLVYMPNFLSWVIIASLTFVFFTTNGGVVNMIIEYFTGSTVNFLGDPNWFRTMIIGQQIWKDAGFGTIIFLAALTSVSKEQYEAAIVDGAGRFRRMWHVTLPAIRHVIIILLILRMGNFLDQGFQQIYLMTNALNRQVAEVFDVYIYFTGITQGAFSHSTAVGLFKGVVGIVLILGTRYIAKRLNQETLF</sequence>
<comment type="subcellular location">
    <subcellularLocation>
        <location evidence="6">Cell membrane</location>
        <topology evidence="6">Multi-pass membrane protein</topology>
    </subcellularLocation>
    <subcellularLocation>
        <location evidence="1">Membrane</location>
        <topology evidence="1">Multi-pass membrane protein</topology>
    </subcellularLocation>
</comment>
<keyword evidence="2 6" id="KW-0813">Transport</keyword>
<dbReference type="Gene3D" id="1.10.3720.10">
    <property type="entry name" value="MetI-like"/>
    <property type="match status" value="1"/>
</dbReference>
<keyword evidence="3 6" id="KW-0812">Transmembrane</keyword>
<dbReference type="SUPFAM" id="SSF161098">
    <property type="entry name" value="MetI-like"/>
    <property type="match status" value="1"/>
</dbReference>
<evidence type="ECO:0000256" key="3">
    <source>
        <dbReference type="ARBA" id="ARBA00022692"/>
    </source>
</evidence>
<feature type="transmembrane region" description="Helical" evidence="6">
    <location>
        <begin position="219"/>
        <end position="237"/>
    </location>
</feature>
<dbReference type="Pfam" id="PF00528">
    <property type="entry name" value="BPD_transp_1"/>
    <property type="match status" value="1"/>
</dbReference>
<keyword evidence="9" id="KW-1185">Reference proteome</keyword>
<dbReference type="RefSeq" id="WP_176007793.1">
    <property type="nucleotide sequence ID" value="NZ_CP041372.2"/>
</dbReference>
<dbReference type="GO" id="GO:0005886">
    <property type="term" value="C:plasma membrane"/>
    <property type="evidence" value="ECO:0007669"/>
    <property type="project" value="UniProtKB-SubCell"/>
</dbReference>
<dbReference type="AlphaFoldDB" id="A0A859FAU2"/>
<proteinExistence type="inferred from homology"/>
<keyword evidence="4 6" id="KW-1133">Transmembrane helix</keyword>
<protein>
    <submittedName>
        <fullName evidence="8">Sugar ABC transporter permease</fullName>
    </submittedName>
</protein>
<dbReference type="PROSITE" id="PS50928">
    <property type="entry name" value="ABC_TM1"/>
    <property type="match status" value="1"/>
</dbReference>
<dbReference type="InterPro" id="IPR000515">
    <property type="entry name" value="MetI-like"/>
</dbReference>
<gene>
    <name evidence="8" type="ORF">FLK61_23435</name>
</gene>
<feature type="transmembrane region" description="Helical" evidence="6">
    <location>
        <begin position="89"/>
        <end position="110"/>
    </location>
</feature>
<name>A0A859FAU2_9BACI</name>